<evidence type="ECO:0000256" key="6">
    <source>
        <dbReference type="SAM" id="MobiDB-lite"/>
    </source>
</evidence>
<feature type="compositionally biased region" description="Basic and acidic residues" evidence="6">
    <location>
        <begin position="1079"/>
        <end position="1088"/>
    </location>
</feature>
<feature type="domain" description="VWFA" evidence="7">
    <location>
        <begin position="589"/>
        <end position="670"/>
    </location>
</feature>
<dbReference type="GO" id="GO:0004867">
    <property type="term" value="F:serine-type endopeptidase inhibitor activity"/>
    <property type="evidence" value="ECO:0007669"/>
    <property type="project" value="InterPro"/>
</dbReference>
<keyword evidence="3" id="KW-0130">Cell adhesion</keyword>
<dbReference type="PROSITE" id="PS50234">
    <property type="entry name" value="VWFA"/>
    <property type="match status" value="2"/>
</dbReference>
<dbReference type="GO" id="GO:0005581">
    <property type="term" value="C:collagen trimer"/>
    <property type="evidence" value="ECO:0007669"/>
    <property type="project" value="UniProtKB-KW"/>
</dbReference>
<evidence type="ECO:0000256" key="2">
    <source>
        <dbReference type="ARBA" id="ARBA00022530"/>
    </source>
</evidence>
<organism evidence="10 11">
    <name type="scientific">Columba livia</name>
    <name type="common">Rock dove</name>
    <dbReference type="NCBI Taxonomy" id="8932"/>
    <lineage>
        <taxon>Eukaryota</taxon>
        <taxon>Metazoa</taxon>
        <taxon>Chordata</taxon>
        <taxon>Craniata</taxon>
        <taxon>Vertebrata</taxon>
        <taxon>Euteleostomi</taxon>
        <taxon>Archelosauria</taxon>
        <taxon>Archosauria</taxon>
        <taxon>Dinosauria</taxon>
        <taxon>Saurischia</taxon>
        <taxon>Theropoda</taxon>
        <taxon>Coelurosauria</taxon>
        <taxon>Aves</taxon>
        <taxon>Neognathae</taxon>
        <taxon>Neoaves</taxon>
        <taxon>Columbimorphae</taxon>
        <taxon>Columbiformes</taxon>
        <taxon>Columbidae</taxon>
        <taxon>Columba</taxon>
    </lineage>
</organism>
<feature type="region of interest" description="Disordered" evidence="6">
    <location>
        <begin position="1062"/>
        <end position="1095"/>
    </location>
</feature>
<dbReference type="SMART" id="SM00060">
    <property type="entry name" value="FN3"/>
    <property type="match status" value="4"/>
</dbReference>
<dbReference type="PROSITE" id="PS00280">
    <property type="entry name" value="BPTI_KUNITZ_1"/>
    <property type="match status" value="1"/>
</dbReference>
<keyword evidence="11" id="KW-1185">Reference proteome</keyword>
<reference evidence="10 11" key="1">
    <citation type="journal article" date="2013" name="Science">
        <title>Genomic diversity and evolution of the head crest in the rock pigeon.</title>
        <authorList>
            <person name="Shapiro M.D."/>
            <person name="Kronenberg Z."/>
            <person name="Li C."/>
            <person name="Domyan E.T."/>
            <person name="Pan H."/>
            <person name="Campbell M."/>
            <person name="Tan H."/>
            <person name="Huff C.D."/>
            <person name="Hu H."/>
            <person name="Vickrey A.I."/>
            <person name="Nielsen S.C."/>
            <person name="Stringham S.A."/>
            <person name="Hu H."/>
            <person name="Willerslev E."/>
            <person name="Gilbert M.T."/>
            <person name="Yandell M."/>
            <person name="Zhang G."/>
            <person name="Wang J."/>
        </authorList>
    </citation>
    <scope>NUCLEOTIDE SEQUENCE [LARGE SCALE GENOMIC DNA]</scope>
    <source>
        <tissue evidence="10">Blood</tissue>
    </source>
</reference>
<evidence type="ECO:0000256" key="1">
    <source>
        <dbReference type="ARBA" id="ARBA00004498"/>
    </source>
</evidence>
<feature type="domain" description="VWFA" evidence="7">
    <location>
        <begin position="1"/>
        <end position="142"/>
    </location>
</feature>
<dbReference type="SUPFAM" id="SSF49265">
    <property type="entry name" value="Fibronectin type III"/>
    <property type="match status" value="3"/>
</dbReference>
<dbReference type="InParanoid" id="A0A2I0LX87"/>
<dbReference type="FunFam" id="4.10.410.10:FF:000020">
    <property type="entry name" value="Collagen, type VI, alpha 3"/>
    <property type="match status" value="1"/>
</dbReference>
<dbReference type="Pfam" id="PF00092">
    <property type="entry name" value="VWA"/>
    <property type="match status" value="2"/>
</dbReference>
<dbReference type="PROSITE" id="PS50853">
    <property type="entry name" value="FN3"/>
    <property type="match status" value="4"/>
</dbReference>
<dbReference type="Gene3D" id="2.60.40.10">
    <property type="entry name" value="Immunoglobulins"/>
    <property type="match status" value="4"/>
</dbReference>
<evidence type="ECO:0000256" key="4">
    <source>
        <dbReference type="ARBA" id="ARBA00023119"/>
    </source>
</evidence>
<name>A0A2I0LX87_COLLI</name>
<comment type="subcellular location">
    <subcellularLocation>
        <location evidence="1">Secreted</location>
        <location evidence="1">Extracellular space</location>
        <location evidence="1">Extracellular matrix</location>
    </subcellularLocation>
</comment>
<dbReference type="PANTHER" id="PTHR24020:SF88">
    <property type="entry name" value="COLLAGEN ALPHA-1(VII) CHAIN"/>
    <property type="match status" value="1"/>
</dbReference>
<evidence type="ECO:0000256" key="5">
    <source>
        <dbReference type="ARBA" id="ARBA00023157"/>
    </source>
</evidence>
<feature type="domain" description="Fibronectin type-III" evidence="9">
    <location>
        <begin position="168"/>
        <end position="263"/>
    </location>
</feature>
<dbReference type="AlphaFoldDB" id="A0A2I0LX87"/>
<evidence type="ECO:0000259" key="7">
    <source>
        <dbReference type="PROSITE" id="PS50234"/>
    </source>
</evidence>
<dbReference type="InterPro" id="IPR050525">
    <property type="entry name" value="ECM_Assembly_Org"/>
</dbReference>
<dbReference type="InterPro" id="IPR002035">
    <property type="entry name" value="VWF_A"/>
</dbReference>
<dbReference type="InterPro" id="IPR020901">
    <property type="entry name" value="Prtase_inh_Kunz-CS"/>
</dbReference>
<keyword evidence="4 10" id="KW-0176">Collagen</keyword>
<dbReference type="PANTHER" id="PTHR24020">
    <property type="entry name" value="COLLAGEN ALPHA"/>
    <property type="match status" value="1"/>
</dbReference>
<dbReference type="Pfam" id="PF00014">
    <property type="entry name" value="Kunitz_BPTI"/>
    <property type="match status" value="1"/>
</dbReference>
<dbReference type="InterPro" id="IPR002223">
    <property type="entry name" value="Kunitz_BPTI"/>
</dbReference>
<dbReference type="Pfam" id="PF01391">
    <property type="entry name" value="Collagen"/>
    <property type="match status" value="2"/>
</dbReference>
<keyword evidence="5" id="KW-1015">Disulfide bond</keyword>
<feature type="domain" description="Fibronectin type-III" evidence="9">
    <location>
        <begin position="357"/>
        <end position="442"/>
    </location>
</feature>
<dbReference type="InterPro" id="IPR036465">
    <property type="entry name" value="vWFA_dom_sf"/>
</dbReference>
<dbReference type="CDD" id="cd00063">
    <property type="entry name" value="FN3"/>
    <property type="match status" value="4"/>
</dbReference>
<evidence type="ECO:0000256" key="3">
    <source>
        <dbReference type="ARBA" id="ARBA00022889"/>
    </source>
</evidence>
<dbReference type="InterPro" id="IPR036116">
    <property type="entry name" value="FN3_sf"/>
</dbReference>
<accession>A0A2I0LX87</accession>
<feature type="domain" description="Fibronectin type-III" evidence="9">
    <location>
        <begin position="443"/>
        <end position="535"/>
    </location>
</feature>
<dbReference type="InterPro" id="IPR036880">
    <property type="entry name" value="Kunitz_BPTI_sf"/>
</dbReference>
<dbReference type="Proteomes" id="UP000053872">
    <property type="component" value="Unassembled WGS sequence"/>
</dbReference>
<dbReference type="Pfam" id="PF00041">
    <property type="entry name" value="fn3"/>
    <property type="match status" value="4"/>
</dbReference>
<dbReference type="SMART" id="SM00131">
    <property type="entry name" value="KU"/>
    <property type="match status" value="1"/>
</dbReference>
<dbReference type="InterPro" id="IPR003961">
    <property type="entry name" value="FN3_dom"/>
</dbReference>
<dbReference type="PROSITE" id="PS50279">
    <property type="entry name" value="BPTI_KUNITZ_2"/>
    <property type="match status" value="1"/>
</dbReference>
<dbReference type="EMBL" id="AKCR02000068">
    <property type="protein sequence ID" value="PKK22055.1"/>
    <property type="molecule type" value="Genomic_DNA"/>
</dbReference>
<evidence type="ECO:0000259" key="9">
    <source>
        <dbReference type="PROSITE" id="PS50853"/>
    </source>
</evidence>
<dbReference type="SUPFAM" id="SSF53300">
    <property type="entry name" value="vWA-like"/>
    <property type="match status" value="2"/>
</dbReference>
<dbReference type="Gene3D" id="3.40.50.410">
    <property type="entry name" value="von Willebrand factor, type A domain"/>
    <property type="match status" value="3"/>
</dbReference>
<dbReference type="Gene3D" id="4.10.410.10">
    <property type="entry name" value="Pancreatic trypsin inhibitor Kunitz domain"/>
    <property type="match status" value="1"/>
</dbReference>
<feature type="region of interest" description="Disordered" evidence="6">
    <location>
        <begin position="722"/>
        <end position="853"/>
    </location>
</feature>
<dbReference type="SMART" id="SM00327">
    <property type="entry name" value="VWA"/>
    <property type="match status" value="2"/>
</dbReference>
<keyword evidence="2" id="KW-0272">Extracellular matrix</keyword>
<feature type="domain" description="Fibronectin type-III" evidence="9">
    <location>
        <begin position="264"/>
        <end position="356"/>
    </location>
</feature>
<feature type="compositionally biased region" description="Low complexity" evidence="6">
    <location>
        <begin position="777"/>
        <end position="797"/>
    </location>
</feature>
<dbReference type="GO" id="GO:0007155">
    <property type="term" value="P:cell adhesion"/>
    <property type="evidence" value="ECO:0007669"/>
    <property type="project" value="UniProtKB-KW"/>
</dbReference>
<dbReference type="CDD" id="cd22627">
    <property type="entry name" value="Kunitz_collagen_alpha1_VII"/>
    <property type="match status" value="1"/>
</dbReference>
<keyword evidence="2" id="KW-0964">Secreted</keyword>
<dbReference type="PRINTS" id="PR00453">
    <property type="entry name" value="VWFADOMAIN"/>
</dbReference>
<protein>
    <submittedName>
        <fullName evidence="10">Collagen alpha-1(VII) chain</fullName>
    </submittedName>
</protein>
<sequence length="1166" mass="125971">MVIGKGGIRLAVALYGEKPRMSIELTDYVSMEEMLVAIQGLSLKGGSLKTGSALVFAAHAMSRLDTLREDAAKVVVLITDGKSSDSVEDKAQVLQDRGVTVFAVGIKDADKNELKKIASEPTAEHVLYVEDFHLLTKVAPKLSRRLCFTASEPPRPIKQTVQAEKIIGPQDLYVSEHSHSSLRLTWMPATGRVMGYRVHLQRLLPSGQLDSDDQQQIVVDGDKSTVLVTDLKPNTKYVFTVRAIYADAPGESAAVKGKTTPVPPVTNFRVIEEGPFSLKVAWTPPLGKLEGYKIYIPRANRQGMTYEQVLRSDVSSHVLDNLQEDREYNISIYAVYPQGPSRPVAAVGRTLKLLPVKSILLQNETTNTLQARWSPVRGATGYRLTWTSAEGSIQDVNLSNTYSYYMIQGLQPGTEYNVTINPVFGDVEGPVVSRKATTVASSTVQMLNVSEISINSALLSWDSVAGATGYRVAWGPTPEFFGKDRPRQLALNRSITSYQLRNLAHDTEYVISLYVLFGSVEGPGITTSARTCGLETSQVLAAETVSFTIPKLKESTTYTIGMSAMVGGREGGPTLLTAKTCVCGKFKADIGFLVDESSSIGQSNFNKVKDFLFRIISYFPKIGPEGTQVAVAQYSEEPRAAFHFNQHRDRNSVLRAVRGLGYTGGNTKTGIRVIAVGVSGADPVELNSILLQQNLQNVFYVTTFDDFPQILQELIEVICSDPQPSEEGLPGKDGVPGLPGRPGRTGPPGPPGFMGLPGIQGDIGEPGYVLGGVEVIPGQNGQPGPPGQKGQPGVPGVAGPPGLPGPQGPPGISIKGEPGDSGNRGPRGKNGLKGDRGGAGEPVLGPPGKKGIRMSSLENTITLKGDKDLERLFEANGIKLALLRDLSNALLRDGLDRLLWQLGGSRASKTSRRKQDSLVFDTSRDALANTEMTEAAHGLKTEPQFVPMAQKVTEVKMVKRENQELDSEVLLVRLGHLDLKEILGHLDPKATREKSALEQQAQEVLMDCLALRWMVSSTLGSLIQGDEGIVGVRGPPGMMGLKGFPGVKGERGDPITIFGPQGYKGNKGDPGEQGLPGFDGDKGEKGEDGPVGEKPMDEGSCQNYVLLWYYHTESNTCRPFIFGGCRGNSNRFETKWRCERRCKTSAGAPEHLFSSVIFLDGMRVDL</sequence>
<evidence type="ECO:0000313" key="10">
    <source>
        <dbReference type="EMBL" id="PKK22055.1"/>
    </source>
</evidence>
<comment type="caution">
    <text evidence="10">The sequence shown here is derived from an EMBL/GenBank/DDBJ whole genome shotgun (WGS) entry which is preliminary data.</text>
</comment>
<dbReference type="InterPro" id="IPR008160">
    <property type="entry name" value="Collagen"/>
</dbReference>
<proteinExistence type="predicted"/>
<dbReference type="SUPFAM" id="SSF57362">
    <property type="entry name" value="BPTI-like"/>
    <property type="match status" value="1"/>
</dbReference>
<evidence type="ECO:0000259" key="8">
    <source>
        <dbReference type="PROSITE" id="PS50279"/>
    </source>
</evidence>
<feature type="domain" description="BPTI/Kunitz inhibitor" evidence="8">
    <location>
        <begin position="1092"/>
        <end position="1142"/>
    </location>
</feature>
<gene>
    <name evidence="10" type="ORF">A306_00011310</name>
</gene>
<dbReference type="InterPro" id="IPR013783">
    <property type="entry name" value="Ig-like_fold"/>
</dbReference>
<evidence type="ECO:0000313" key="11">
    <source>
        <dbReference type="Proteomes" id="UP000053872"/>
    </source>
</evidence>